<dbReference type="AlphaFoldDB" id="A0A4Q9VK42"/>
<evidence type="ECO:0000256" key="3">
    <source>
        <dbReference type="ARBA" id="ARBA00022723"/>
    </source>
</evidence>
<dbReference type="InterPro" id="IPR001486">
    <property type="entry name" value="Hemoglobin_trunc"/>
</dbReference>
<name>A0A4Q9VK42_9HYPH</name>
<keyword evidence="4" id="KW-0408">Iron</keyword>
<dbReference type="GO" id="GO:0020037">
    <property type="term" value="F:heme binding"/>
    <property type="evidence" value="ECO:0007669"/>
    <property type="project" value="InterPro"/>
</dbReference>
<dbReference type="Gene3D" id="1.10.490.10">
    <property type="entry name" value="Globins"/>
    <property type="match status" value="1"/>
</dbReference>
<keyword evidence="3" id="KW-0479">Metal-binding</keyword>
<dbReference type="OrthoDB" id="25954at2"/>
<organism evidence="5 6">
    <name type="scientific">Siculibacillus lacustris</name>
    <dbReference type="NCBI Taxonomy" id="1549641"/>
    <lineage>
        <taxon>Bacteria</taxon>
        <taxon>Pseudomonadati</taxon>
        <taxon>Pseudomonadota</taxon>
        <taxon>Alphaproteobacteria</taxon>
        <taxon>Hyphomicrobiales</taxon>
        <taxon>Ancalomicrobiaceae</taxon>
        <taxon>Siculibacillus</taxon>
    </lineage>
</organism>
<evidence type="ECO:0000256" key="4">
    <source>
        <dbReference type="ARBA" id="ARBA00023004"/>
    </source>
</evidence>
<keyword evidence="6" id="KW-1185">Reference proteome</keyword>
<evidence type="ECO:0000313" key="5">
    <source>
        <dbReference type="EMBL" id="TBW35248.1"/>
    </source>
</evidence>
<dbReference type="GO" id="GO:0019825">
    <property type="term" value="F:oxygen binding"/>
    <property type="evidence" value="ECO:0007669"/>
    <property type="project" value="InterPro"/>
</dbReference>
<keyword evidence="2" id="KW-0349">Heme</keyword>
<evidence type="ECO:0000313" key="6">
    <source>
        <dbReference type="Proteomes" id="UP000292781"/>
    </source>
</evidence>
<dbReference type="EMBL" id="SJFN01000027">
    <property type="protein sequence ID" value="TBW35248.1"/>
    <property type="molecule type" value="Genomic_DNA"/>
</dbReference>
<dbReference type="GO" id="GO:0046872">
    <property type="term" value="F:metal ion binding"/>
    <property type="evidence" value="ECO:0007669"/>
    <property type="project" value="UniProtKB-KW"/>
</dbReference>
<gene>
    <name evidence="5" type="ORF">EYW49_16440</name>
</gene>
<keyword evidence="1" id="KW-0813">Transport</keyword>
<dbReference type="Proteomes" id="UP000292781">
    <property type="component" value="Unassembled WGS sequence"/>
</dbReference>
<dbReference type="Pfam" id="PF01152">
    <property type="entry name" value="Bac_globin"/>
    <property type="match status" value="1"/>
</dbReference>
<dbReference type="SUPFAM" id="SSF46458">
    <property type="entry name" value="Globin-like"/>
    <property type="match status" value="1"/>
</dbReference>
<dbReference type="CDD" id="cd08916">
    <property type="entry name" value="TrHb3_P"/>
    <property type="match status" value="1"/>
</dbReference>
<comment type="caution">
    <text evidence="5">The sequence shown here is derived from an EMBL/GenBank/DDBJ whole genome shotgun (WGS) entry which is preliminary data.</text>
</comment>
<protein>
    <submittedName>
        <fullName evidence="5">Group III truncated hemoglobin</fullName>
    </submittedName>
</protein>
<dbReference type="InterPro" id="IPR009050">
    <property type="entry name" value="Globin-like_sf"/>
</dbReference>
<sequence>MNVATPGPEAAQIETAIVRMVRRFYAGWTDDALLAPILAALPEPEAHLAVIVDFWSRQLLGTERYQGKPFPPHWALKIEPAHFDRWMALFAEAARAELPADTAEQAITKAGHMSVAFQAGLFPLRGPDGRPMRLPH</sequence>
<dbReference type="InterPro" id="IPR012292">
    <property type="entry name" value="Globin/Proto"/>
</dbReference>
<evidence type="ECO:0000256" key="1">
    <source>
        <dbReference type="ARBA" id="ARBA00022448"/>
    </source>
</evidence>
<proteinExistence type="predicted"/>
<evidence type="ECO:0000256" key="2">
    <source>
        <dbReference type="ARBA" id="ARBA00022617"/>
    </source>
</evidence>
<accession>A0A4Q9VK42</accession>
<reference evidence="5 6" key="1">
    <citation type="submission" date="2019-02" db="EMBL/GenBank/DDBJ databases">
        <title>Siculibacillus lacustris gen. nov., sp. nov., a new rosette-forming bacterium isolated from a freshwater crater lake (Lake St. Ana, Romania).</title>
        <authorList>
            <person name="Felfoldi T."/>
            <person name="Marton Z."/>
            <person name="Szabo A."/>
            <person name="Mentes A."/>
            <person name="Boka K."/>
            <person name="Marialigeti K."/>
            <person name="Mathe I."/>
            <person name="Koncz M."/>
            <person name="Schumann P."/>
            <person name="Toth E."/>
        </authorList>
    </citation>
    <scope>NUCLEOTIDE SEQUENCE [LARGE SCALE GENOMIC DNA]</scope>
    <source>
        <strain evidence="5 6">SA-279</strain>
    </source>
</reference>